<dbReference type="EMBL" id="ABYO01000003">
    <property type="protein sequence ID" value="EEI87360.1"/>
    <property type="molecule type" value="Genomic_DNA"/>
</dbReference>
<evidence type="ECO:0000256" key="2">
    <source>
        <dbReference type="ARBA" id="ARBA00013855"/>
    </source>
</evidence>
<comment type="caution">
    <text evidence="7">The sequence shown here is derived from an EMBL/GenBank/DDBJ whole genome shotgun (WGS) entry which is preliminary data.</text>
</comment>
<dbReference type="PANTHER" id="PTHR34138">
    <property type="entry name" value="CELL SHAPE-DETERMINING PROTEIN MREC"/>
    <property type="match status" value="1"/>
</dbReference>
<keyword evidence="8" id="KW-1185">Reference proteome</keyword>
<feature type="domain" description="Rod shape-determining protein MreC beta-barrel core" evidence="6">
    <location>
        <begin position="125"/>
        <end position="277"/>
    </location>
</feature>
<evidence type="ECO:0000256" key="5">
    <source>
        <dbReference type="PIRNR" id="PIRNR038471"/>
    </source>
</evidence>
<dbReference type="InterPro" id="IPR042175">
    <property type="entry name" value="Cell/Rod_MreC_2"/>
</dbReference>
<evidence type="ECO:0000256" key="3">
    <source>
        <dbReference type="ARBA" id="ARBA00022960"/>
    </source>
</evidence>
<reference evidence="7 8" key="1">
    <citation type="submission" date="2008-10" db="EMBL/GenBank/DDBJ databases">
        <authorList>
            <person name="Qin X."/>
            <person name="Bachman B."/>
            <person name="Battles P."/>
            <person name="Bell A."/>
            <person name="Bess C."/>
            <person name="Bickham C."/>
            <person name="Chaboub L."/>
            <person name="Chen D."/>
            <person name="Coyle M."/>
            <person name="Deiros D.R."/>
            <person name="Dinh H."/>
            <person name="Forbes L."/>
            <person name="Fowler G."/>
            <person name="Francisco L."/>
            <person name="Fu Q."/>
            <person name="Gubbala S."/>
            <person name="Hale W."/>
            <person name="Han Y."/>
            <person name="Hemphill L."/>
            <person name="Highlander S.K."/>
            <person name="Hirani K."/>
            <person name="Hogues M."/>
            <person name="Jackson L."/>
            <person name="Jakkamsetti A."/>
            <person name="Javaid M."/>
            <person name="Jiang H."/>
            <person name="Korchina V."/>
            <person name="Kovar C."/>
            <person name="Lara F."/>
            <person name="Lee S."/>
            <person name="Mata R."/>
            <person name="Mathew T."/>
            <person name="Moen C."/>
            <person name="Morales K."/>
            <person name="Munidasa M."/>
            <person name="Nazareth L."/>
            <person name="Ngo R."/>
            <person name="Nguyen L."/>
            <person name="Okwuonu G."/>
            <person name="Ongeri F."/>
            <person name="Patil S."/>
            <person name="Petrosino J."/>
            <person name="Pham C."/>
            <person name="Pham P."/>
            <person name="Pu L.-L."/>
            <person name="Puazo M."/>
            <person name="Raj R."/>
            <person name="Reid J."/>
            <person name="Rouhana J."/>
            <person name="Saada N."/>
            <person name="Shang Y."/>
            <person name="Simmons D."/>
            <person name="Thornton R."/>
            <person name="Warren J."/>
            <person name="Weissenberger G."/>
            <person name="Zhang J."/>
            <person name="Zhang L."/>
            <person name="Zhou C."/>
            <person name="Zhu D."/>
            <person name="Muzny D."/>
            <person name="Worley K."/>
            <person name="Gibbs R."/>
        </authorList>
    </citation>
    <scope>NUCLEOTIDE SEQUENCE [LARGE SCALE GENOMIC DNA]</scope>
    <source>
        <strain evidence="7 8">ATCC 51172</strain>
    </source>
</reference>
<dbReference type="Gene3D" id="2.40.10.340">
    <property type="entry name" value="Rod shape-determining protein MreC, domain 1"/>
    <property type="match status" value="1"/>
</dbReference>
<comment type="similarity">
    <text evidence="1 5">Belongs to the MreC family.</text>
</comment>
<proteinExistence type="inferred from homology"/>
<dbReference type="InterPro" id="IPR007221">
    <property type="entry name" value="MreC"/>
</dbReference>
<dbReference type="AlphaFoldDB" id="C2BCF8"/>
<name>C2BCF8_9FIRM</name>
<evidence type="ECO:0000313" key="8">
    <source>
        <dbReference type="Proteomes" id="UP000005984"/>
    </source>
</evidence>
<dbReference type="eggNOG" id="COG1792">
    <property type="taxonomic scope" value="Bacteria"/>
</dbReference>
<comment type="function">
    <text evidence="5">Involved in formation and maintenance of cell shape.</text>
</comment>
<organism evidence="7 8">
    <name type="scientific">Anaerococcus lactolyticus ATCC 51172</name>
    <dbReference type="NCBI Taxonomy" id="525254"/>
    <lineage>
        <taxon>Bacteria</taxon>
        <taxon>Bacillati</taxon>
        <taxon>Bacillota</taxon>
        <taxon>Tissierellia</taxon>
        <taxon>Tissierellales</taxon>
        <taxon>Peptoniphilaceae</taxon>
        <taxon>Anaerococcus</taxon>
    </lineage>
</organism>
<dbReference type="HOGENOM" id="CLU_042663_1_2_9"/>
<dbReference type="PIRSF" id="PIRSF038471">
    <property type="entry name" value="MreC"/>
    <property type="match status" value="1"/>
</dbReference>
<dbReference type="Proteomes" id="UP000005984">
    <property type="component" value="Unassembled WGS sequence"/>
</dbReference>
<dbReference type="Pfam" id="PF04085">
    <property type="entry name" value="MreC"/>
    <property type="match status" value="1"/>
</dbReference>
<dbReference type="InterPro" id="IPR042177">
    <property type="entry name" value="Cell/Rod_1"/>
</dbReference>
<dbReference type="STRING" id="525254.HMPREF0072_0028"/>
<dbReference type="GO" id="GO:0008360">
    <property type="term" value="P:regulation of cell shape"/>
    <property type="evidence" value="ECO:0007669"/>
    <property type="project" value="UniProtKB-KW"/>
</dbReference>
<evidence type="ECO:0000259" key="6">
    <source>
        <dbReference type="Pfam" id="PF04085"/>
    </source>
</evidence>
<evidence type="ECO:0000313" key="7">
    <source>
        <dbReference type="EMBL" id="EEI87360.1"/>
    </source>
</evidence>
<dbReference type="Gene3D" id="2.40.10.350">
    <property type="entry name" value="Rod shape-determining protein MreC, domain 2"/>
    <property type="match status" value="1"/>
</dbReference>
<dbReference type="GO" id="GO:0005886">
    <property type="term" value="C:plasma membrane"/>
    <property type="evidence" value="ECO:0007669"/>
    <property type="project" value="TreeGrafter"/>
</dbReference>
<protein>
    <recommendedName>
        <fullName evidence="2 5">Cell shape-determining protein MreC</fullName>
    </recommendedName>
    <alternativeName>
        <fullName evidence="4 5">Cell shape protein MreC</fullName>
    </alternativeName>
</protein>
<evidence type="ECO:0000256" key="4">
    <source>
        <dbReference type="ARBA" id="ARBA00032089"/>
    </source>
</evidence>
<accession>C2BCF8</accession>
<gene>
    <name evidence="7" type="primary">mreC</name>
    <name evidence="7" type="ORF">HMPREF0072_0028</name>
</gene>
<evidence type="ECO:0000256" key="1">
    <source>
        <dbReference type="ARBA" id="ARBA00009369"/>
    </source>
</evidence>
<sequence>MTMAYKRVKKDKKPFILTVVGLSLLILISSQTEGLSKTGSNLANSIFKPIEGVTYSISSAIIEQIERTIGSKETREQVLKLEADNRSLVMENARLLATINREEFLKEEAQATKGSDNKYIKAKLINTDVNSMTTHFNIDKGASDGIEKNDIILQAVGDSKFYTGLVGKVTEVYQTTARVETINSNENDVSFVNANSGDYGVIDIFNKNTIQGYMIDLESKINEKDILLTSGLGGIYPYGIYIGRVSTVTMSEDSLRKNITIKSPVDFSHLYRVLVLKHDSTYTIDDKPVTKEKKQKEGEIYE</sequence>
<keyword evidence="3 5" id="KW-0133">Cell shape</keyword>
<dbReference type="InterPro" id="IPR055342">
    <property type="entry name" value="MreC_beta-barrel_core"/>
</dbReference>
<dbReference type="PANTHER" id="PTHR34138:SF1">
    <property type="entry name" value="CELL SHAPE-DETERMINING PROTEIN MREC"/>
    <property type="match status" value="1"/>
</dbReference>